<name>A0A098VSR0_9MICR</name>
<evidence type="ECO:0000313" key="3">
    <source>
        <dbReference type="Proteomes" id="UP000029725"/>
    </source>
</evidence>
<dbReference type="AlphaFoldDB" id="A0A098VSR0"/>
<gene>
    <name evidence="2" type="ORF">DI09_206p30</name>
</gene>
<reference evidence="2 3" key="1">
    <citation type="submission" date="2014-04" db="EMBL/GenBank/DDBJ databases">
        <title>A new species of microsporidia sheds light on the evolution of extreme parasitism.</title>
        <authorList>
            <person name="Haag K.L."/>
            <person name="James T.Y."/>
            <person name="Larsson R."/>
            <person name="Schaer T.M."/>
            <person name="Refardt D."/>
            <person name="Pombert J.-F."/>
            <person name="Ebert D."/>
        </authorList>
    </citation>
    <scope>NUCLEOTIDE SEQUENCE [LARGE SCALE GENOMIC DNA]</scope>
    <source>
        <strain evidence="2 3">UGP3</strain>
        <tissue evidence="2">Spores</tissue>
    </source>
</reference>
<evidence type="ECO:0000313" key="2">
    <source>
        <dbReference type="EMBL" id="KGG52128.1"/>
    </source>
</evidence>
<sequence>MVPNHQGRASKGNQVNIPEPDFGMVAATLESLETLAVGGRFGRADSSSWSGAPLTARENPRASRPALRGVSSSKLVVLITAAGLQGEKPLVDRTM</sequence>
<feature type="region of interest" description="Disordered" evidence="1">
    <location>
        <begin position="41"/>
        <end position="67"/>
    </location>
</feature>
<accession>A0A098VSR0</accession>
<dbReference type="VEuPathDB" id="MicrosporidiaDB:DI09_206p30"/>
<organism evidence="2 3">
    <name type="scientific">Mitosporidium daphniae</name>
    <dbReference type="NCBI Taxonomy" id="1485682"/>
    <lineage>
        <taxon>Eukaryota</taxon>
        <taxon>Fungi</taxon>
        <taxon>Fungi incertae sedis</taxon>
        <taxon>Microsporidia</taxon>
        <taxon>Mitosporidium</taxon>
    </lineage>
</organism>
<evidence type="ECO:0000256" key="1">
    <source>
        <dbReference type="SAM" id="MobiDB-lite"/>
    </source>
</evidence>
<protein>
    <submittedName>
        <fullName evidence="2">Uncharacterized protein</fullName>
    </submittedName>
</protein>
<comment type="caution">
    <text evidence="2">The sequence shown here is derived from an EMBL/GenBank/DDBJ whole genome shotgun (WGS) entry which is preliminary data.</text>
</comment>
<keyword evidence="3" id="KW-1185">Reference proteome</keyword>
<dbReference type="Proteomes" id="UP000029725">
    <property type="component" value="Unassembled WGS sequence"/>
</dbReference>
<dbReference type="EMBL" id="JMKJ01000118">
    <property type="protein sequence ID" value="KGG52128.1"/>
    <property type="molecule type" value="Genomic_DNA"/>
</dbReference>
<proteinExistence type="predicted"/>
<dbReference type="HOGENOM" id="CLU_2373258_0_0_1"/>